<accession>A0ABT3RQV8</accession>
<evidence type="ECO:0000259" key="1">
    <source>
        <dbReference type="Pfam" id="PF01979"/>
    </source>
</evidence>
<dbReference type="InterPro" id="IPR006680">
    <property type="entry name" value="Amidohydro-rel"/>
</dbReference>
<name>A0ABT3RQV8_9BACT</name>
<keyword evidence="3" id="KW-1185">Reference proteome</keyword>
<dbReference type="Proteomes" id="UP001209885">
    <property type="component" value="Unassembled WGS sequence"/>
</dbReference>
<comment type="caution">
    <text evidence="2">The sequence shown here is derived from an EMBL/GenBank/DDBJ whole genome shotgun (WGS) entry which is preliminary data.</text>
</comment>
<proteinExistence type="predicted"/>
<dbReference type="InterPro" id="IPR032466">
    <property type="entry name" value="Metal_Hydrolase"/>
</dbReference>
<dbReference type="InterPro" id="IPR011059">
    <property type="entry name" value="Metal-dep_hydrolase_composite"/>
</dbReference>
<dbReference type="InterPro" id="IPR051781">
    <property type="entry name" value="Metallo-dep_Hydrolase"/>
</dbReference>
<evidence type="ECO:0000313" key="3">
    <source>
        <dbReference type="Proteomes" id="UP001209885"/>
    </source>
</evidence>
<organism evidence="2 3">
    <name type="scientific">Mangrovivirga halotolerans</name>
    <dbReference type="NCBI Taxonomy" id="2993936"/>
    <lineage>
        <taxon>Bacteria</taxon>
        <taxon>Pseudomonadati</taxon>
        <taxon>Bacteroidota</taxon>
        <taxon>Cytophagia</taxon>
        <taxon>Cytophagales</taxon>
        <taxon>Mangrovivirgaceae</taxon>
        <taxon>Mangrovivirga</taxon>
    </lineage>
</organism>
<dbReference type="Pfam" id="PF01979">
    <property type="entry name" value="Amidohydro_1"/>
    <property type="match status" value="1"/>
</dbReference>
<dbReference type="PANTHER" id="PTHR43135">
    <property type="entry name" value="ALPHA-D-RIBOSE 1-METHYLPHOSPHONATE 5-TRIPHOSPHATE DIPHOSPHATASE"/>
    <property type="match status" value="1"/>
</dbReference>
<dbReference type="SUPFAM" id="SSF51338">
    <property type="entry name" value="Composite domain of metallo-dependent hydrolases"/>
    <property type="match status" value="1"/>
</dbReference>
<evidence type="ECO:0000313" key="2">
    <source>
        <dbReference type="EMBL" id="MCX2743769.1"/>
    </source>
</evidence>
<dbReference type="EMBL" id="JAPFQN010000004">
    <property type="protein sequence ID" value="MCX2743769.1"/>
    <property type="molecule type" value="Genomic_DNA"/>
</dbReference>
<feature type="domain" description="Amidohydrolase-related" evidence="1">
    <location>
        <begin position="329"/>
        <end position="433"/>
    </location>
</feature>
<gene>
    <name evidence="2" type="ORF">OO013_07830</name>
</gene>
<protein>
    <submittedName>
        <fullName evidence="2">Amidohydrolase family protein</fullName>
    </submittedName>
</protein>
<dbReference type="RefSeq" id="WP_266056178.1">
    <property type="nucleotide sequence ID" value="NZ_JAPFQN010000004.1"/>
</dbReference>
<dbReference type="Gene3D" id="3.20.20.140">
    <property type="entry name" value="Metal-dependent hydrolases"/>
    <property type="match status" value="1"/>
</dbReference>
<dbReference type="PANTHER" id="PTHR43135:SF3">
    <property type="entry name" value="ALPHA-D-RIBOSE 1-METHYLPHOSPHONATE 5-TRIPHOSPHATE DIPHOSPHATASE"/>
    <property type="match status" value="1"/>
</dbReference>
<reference evidence="2 3" key="1">
    <citation type="submission" date="2022-11" db="EMBL/GenBank/DDBJ databases">
        <title>The characterization of three novel Bacteroidetes species and genomic analysis of their roles in tidal elemental geochemical cycles.</title>
        <authorList>
            <person name="Ma K."/>
        </authorList>
    </citation>
    <scope>NUCLEOTIDE SEQUENCE [LARGE SCALE GENOMIC DNA]</scope>
    <source>
        <strain evidence="2 3">M17</strain>
    </source>
</reference>
<dbReference type="SUPFAM" id="SSF51556">
    <property type="entry name" value="Metallo-dependent hydrolases"/>
    <property type="match status" value="1"/>
</dbReference>
<sequence>MMKKLNIILICVIHSCYVYAQNLIIRGGNIVKADSNISIPNKAIEIRNGKIYSIGVTSNEKNFPTITLHKDDYILPGLFDLHAHLKLIYEGQYKEDTITTPLLYLANGVTTIFTCGDVDPEAVAKYKTNVSLNRSVGPRILNSGPYFGHGNKEWSDSMSKEEIYQTIDYWADRGVNGLKVKDISETHLQYVIDRGHKHGLTVTGHLHHKAHPEVGSQIAIPLGIDRLEHFIGGDALPGNTTGYTEIAALDLSDPLIDQSIDLFIDNNVWFNSTLTVIGGFTQSQDEWLKYWVDEKKYWTPYAQSIVNTNPKRWNPNREKFYENSKKILKRYYDRGGLISMGTDGPLILDFLWVFKTPGFNTHREMAMMSEIGIPNNEIIKIATINSATSMGLEEKLGSIEKGKLADIIIIKGNPLEDIYSTRSVHTVIKNGEIYDSRTILAQCEGKLGPESEEKWFKK</sequence>
<dbReference type="Gene3D" id="2.30.40.10">
    <property type="entry name" value="Urease, subunit C, domain 1"/>
    <property type="match status" value="1"/>
</dbReference>